<keyword evidence="3" id="KW-1185">Reference proteome</keyword>
<evidence type="ECO:0000313" key="2">
    <source>
        <dbReference type="EMBL" id="TPP58507.1"/>
    </source>
</evidence>
<dbReference type="AlphaFoldDB" id="A0A504YKJ2"/>
<dbReference type="InterPro" id="IPR012675">
    <property type="entry name" value="Beta-grasp_dom_sf"/>
</dbReference>
<dbReference type="Pfam" id="PF02824">
    <property type="entry name" value="TGS"/>
    <property type="match status" value="1"/>
</dbReference>
<evidence type="ECO:0000259" key="1">
    <source>
        <dbReference type="Pfam" id="PF02824"/>
    </source>
</evidence>
<organism evidence="2 3">
    <name type="scientific">Fasciola gigantica</name>
    <name type="common">Giant liver fluke</name>
    <dbReference type="NCBI Taxonomy" id="46835"/>
    <lineage>
        <taxon>Eukaryota</taxon>
        <taxon>Metazoa</taxon>
        <taxon>Spiralia</taxon>
        <taxon>Lophotrochozoa</taxon>
        <taxon>Platyhelminthes</taxon>
        <taxon>Trematoda</taxon>
        <taxon>Digenea</taxon>
        <taxon>Plagiorchiida</taxon>
        <taxon>Echinostomata</taxon>
        <taxon>Echinostomatoidea</taxon>
        <taxon>Fasciolidae</taxon>
        <taxon>Fasciola</taxon>
    </lineage>
</organism>
<dbReference type="EMBL" id="SUNJ01011939">
    <property type="protein sequence ID" value="TPP58507.1"/>
    <property type="molecule type" value="Genomic_DNA"/>
</dbReference>
<dbReference type="STRING" id="46835.A0A504YKJ2"/>
<accession>A0A504YKJ2</accession>
<comment type="caution">
    <text evidence="2">The sequence shown here is derived from an EMBL/GenBank/DDBJ whole genome shotgun (WGS) entry which is preliminary data.</text>
</comment>
<reference evidence="2 3" key="1">
    <citation type="submission" date="2019-04" db="EMBL/GenBank/DDBJ databases">
        <title>Annotation for the trematode Fasciola gigantica.</title>
        <authorList>
            <person name="Choi Y.-J."/>
        </authorList>
    </citation>
    <scope>NUCLEOTIDE SEQUENCE [LARGE SCALE GENOMIC DNA]</scope>
    <source>
        <strain evidence="2">Uganda_cow_1</strain>
    </source>
</reference>
<proteinExistence type="predicted"/>
<dbReference type="InterPro" id="IPR004095">
    <property type="entry name" value="TGS"/>
</dbReference>
<dbReference type="Gene3D" id="3.30.980.10">
    <property type="entry name" value="Threonyl-trna Synthetase, Chain A, domain 2"/>
    <property type="match status" value="1"/>
</dbReference>
<feature type="domain" description="TGS" evidence="1">
    <location>
        <begin position="79"/>
        <end position="124"/>
    </location>
</feature>
<dbReference type="OrthoDB" id="5870821at2759"/>
<evidence type="ECO:0000313" key="3">
    <source>
        <dbReference type="Proteomes" id="UP000316759"/>
    </source>
</evidence>
<sequence length="355" mass="40032">MLSNLLPRFRVTTFVPIKSVSALVSAETDSPQTPLEKRLHAWNKVHRQNQYDAMTPYAEKITVEYMGKIGEPCSLQMTKRLSSPIDCAKHLSKLLVDRSIVAMVNGLPWGMHRPLLEDCTLDFVHLKDAHHDPVVANRAFWCSASFLLAATLETAFHTEHAVRLLRAWPTEPEHGSFVCDITFTPTKTEESPQDSRVPWIPSKRELNALSAHGQQLASDISDFVPVQVSSTHELFALCCPDDASHPDQLKSNISARYFYRMGNFVQIHDDVNDGPLISSTRMFGRFAVTRCYALGWLYDHTPSLDCPMGVMVYRVHGTALPSAFPTHFTTFERLVQWSREPNPGVPAKPDYVIPF</sequence>
<gene>
    <name evidence="2" type="ORF">FGIG_09277</name>
</gene>
<dbReference type="Gene3D" id="3.10.20.30">
    <property type="match status" value="1"/>
</dbReference>
<dbReference type="Proteomes" id="UP000316759">
    <property type="component" value="Unassembled WGS sequence"/>
</dbReference>
<name>A0A504YKJ2_FASGI</name>
<dbReference type="CDD" id="cd01667">
    <property type="entry name" value="TGS_ThrRS"/>
    <property type="match status" value="1"/>
</dbReference>
<protein>
    <submittedName>
        <fullName evidence="2">Putative phospholipid-transporting ATPase IF</fullName>
    </submittedName>
</protein>